<keyword evidence="2" id="KW-0236">DNA replication inhibitor</keyword>
<dbReference type="AlphaFoldDB" id="A0A075B1T1"/>
<dbReference type="GO" id="GO:0006281">
    <property type="term" value="P:DNA repair"/>
    <property type="evidence" value="ECO:0007669"/>
    <property type="project" value="TreeGrafter"/>
</dbReference>
<dbReference type="GO" id="GO:0043111">
    <property type="term" value="P:replication fork arrest"/>
    <property type="evidence" value="ECO:0007669"/>
    <property type="project" value="TreeGrafter"/>
</dbReference>
<dbReference type="HOGENOM" id="CLU_308862_0_0_1"/>
<keyword evidence="4" id="KW-0131">Cell cycle</keyword>
<feature type="region of interest" description="Disordered" evidence="6">
    <location>
        <begin position="810"/>
        <end position="879"/>
    </location>
</feature>
<comment type="subcellular location">
    <subcellularLocation>
        <location evidence="1">Nucleus</location>
    </subcellularLocation>
</comment>
<protein>
    <recommendedName>
        <fullName evidence="7">Timeless N-terminal domain-containing protein</fullName>
    </recommendedName>
</protein>
<dbReference type="Pfam" id="PF04821">
    <property type="entry name" value="TIMELESS"/>
    <property type="match status" value="1"/>
</dbReference>
<reference evidence="8 9" key="1">
    <citation type="journal article" date="2013" name="Curr. Biol.">
        <title>Shared signatures of parasitism and phylogenomics unite Cryptomycota and microsporidia.</title>
        <authorList>
            <person name="James T.Y."/>
            <person name="Pelin A."/>
            <person name="Bonen L."/>
            <person name="Ahrendt S."/>
            <person name="Sain D."/>
            <person name="Corradi N."/>
            <person name="Stajich J.E."/>
        </authorList>
    </citation>
    <scope>NUCLEOTIDE SEQUENCE [LARGE SCALE GENOMIC DNA]</scope>
    <source>
        <strain evidence="8 9">CSF55</strain>
    </source>
</reference>
<evidence type="ECO:0000256" key="6">
    <source>
        <dbReference type="SAM" id="MobiDB-lite"/>
    </source>
</evidence>
<feature type="compositionally biased region" description="Polar residues" evidence="6">
    <location>
        <begin position="903"/>
        <end position="925"/>
    </location>
</feature>
<dbReference type="GO" id="GO:0031298">
    <property type="term" value="C:replication fork protection complex"/>
    <property type="evidence" value="ECO:0007669"/>
    <property type="project" value="TreeGrafter"/>
</dbReference>
<evidence type="ECO:0000256" key="1">
    <source>
        <dbReference type="ARBA" id="ARBA00004123"/>
    </source>
</evidence>
<evidence type="ECO:0000259" key="7">
    <source>
        <dbReference type="Pfam" id="PF04821"/>
    </source>
</evidence>
<evidence type="ECO:0000256" key="3">
    <source>
        <dbReference type="ARBA" id="ARBA00023242"/>
    </source>
</evidence>
<feature type="compositionally biased region" description="Basic and acidic residues" evidence="6">
    <location>
        <begin position="814"/>
        <end position="848"/>
    </location>
</feature>
<feature type="region of interest" description="Disordered" evidence="6">
    <location>
        <begin position="898"/>
        <end position="955"/>
    </location>
</feature>
<accession>A0A075B1T1</accession>
<evidence type="ECO:0000313" key="9">
    <source>
        <dbReference type="Proteomes" id="UP000030755"/>
    </source>
</evidence>
<gene>
    <name evidence="8" type="ORF">O9G_004115</name>
</gene>
<name>A0A075B1T1_ROZAC</name>
<evidence type="ECO:0000313" key="8">
    <source>
        <dbReference type="EMBL" id="EPZ34748.1"/>
    </source>
</evidence>
<dbReference type="EMBL" id="KE560919">
    <property type="protein sequence ID" value="EPZ34748.1"/>
    <property type="molecule type" value="Genomic_DNA"/>
</dbReference>
<dbReference type="PANTHER" id="PTHR22940">
    <property type="entry name" value="TIMEOUT/TIMELESS-2"/>
    <property type="match status" value="1"/>
</dbReference>
<evidence type="ECO:0000256" key="4">
    <source>
        <dbReference type="ARBA" id="ARBA00023306"/>
    </source>
</evidence>
<sequence length="955" mass="112009">MDENEKEEKQERLKPFIHSLLLNLSLGIGVLDNGVFVPGENSLDCLKDMKRLLKQDYYSREYFSFETLGKFNVIEKHLVPMLMNTTEDVYCQLFGKEMRKWRLVEICVPLTWNIEEEGVNFVEIHQNYKQAMWGVVCGERMNYEENKNMLQLVLSLIRNLMVIEHQKDEINVLEQSRFVEIFVSICGEMNEGKYPQWITIMIGIIHGIIKDKCAIGIYKEEIINKLSLLKQKEKRVNLRPRHTRFYSNEFAVDNGKQILEKKCGGKVRMPIPKGTRKLVTSFCNTSRTGDIKTIKITKKIMKSGMNGLISKANRLIETNNLLSQDDVEKVYDIISFCCKFYHESSNEVEATKRIKDRVENKDRVDNGENKDDRVEDKENIDRVDMVDENINHNNKDDNNSEGLKVNIIDKESDKVVDNPPTTTNAPYLMPEMIQCVLNRSFILTLANELASSFEEKKWKQVEILVKSLTEMIKLINEEELMNIILEGNVFRILYLILKDGMKFSVQYLSIILRGIFNFMKLLKRMKNENLENFEIEFGEELIILNILRLLYGKEILDKKEKEFCLKILHKLLIKHNMTPVFYKISILSTFFKMIEMKLEKDLFKFISYFIKIFMKKVSEYPILIMEILYPKQSYDVKYITLGKDPRMQYEKNTSFDLYVAPEFSKIDQIKIVASILIQKNKTDYINLLISFLSNNESQDFKPLNQKEFKMFTNKYFHLLLDLIGLIKDILNSTLIEQFQPPEDKPLTFYILSSKSSIDQSLFQQSLSNLNYSSSDSENDEFENYISQLKDKHEIEKENKLEKLKQLKLNRQKRKEGVEGEGEKGDEGEVERAEGDSEVEGRESEEKNKSGKSVKGTFKSNKKHSTDEMVFSQNDDQNEQIVDQERIQELLLELKQKRRKTFKSQEFNDSNLTENSKLNELNLTKESLNEEDKENEMPIMKSQKRKAKITIEDDDD</sequence>
<dbReference type="Proteomes" id="UP000030755">
    <property type="component" value="Unassembled WGS sequence"/>
</dbReference>
<dbReference type="GO" id="GO:0000076">
    <property type="term" value="P:DNA replication checkpoint signaling"/>
    <property type="evidence" value="ECO:0007669"/>
    <property type="project" value="TreeGrafter"/>
</dbReference>
<keyword evidence="3" id="KW-0539">Nucleus</keyword>
<dbReference type="PANTHER" id="PTHR22940:SF4">
    <property type="entry name" value="PROTEIN TIMELESS HOMOLOG"/>
    <property type="match status" value="1"/>
</dbReference>
<dbReference type="InterPro" id="IPR006906">
    <property type="entry name" value="Timeless_N"/>
</dbReference>
<feature type="compositionally biased region" description="Polar residues" evidence="6">
    <location>
        <begin position="870"/>
        <end position="879"/>
    </location>
</feature>
<dbReference type="STRING" id="988480.A0A075B1T1"/>
<organism evidence="8 9">
    <name type="scientific">Rozella allomycis (strain CSF55)</name>
    <dbReference type="NCBI Taxonomy" id="988480"/>
    <lineage>
        <taxon>Eukaryota</taxon>
        <taxon>Fungi</taxon>
        <taxon>Fungi incertae sedis</taxon>
        <taxon>Cryptomycota</taxon>
        <taxon>Cryptomycota incertae sedis</taxon>
        <taxon>Rozella</taxon>
    </lineage>
</organism>
<evidence type="ECO:0000256" key="2">
    <source>
        <dbReference type="ARBA" id="ARBA00022880"/>
    </source>
</evidence>
<feature type="coiled-coil region" evidence="5">
    <location>
        <begin position="778"/>
        <end position="809"/>
    </location>
</feature>
<dbReference type="GO" id="GO:0003677">
    <property type="term" value="F:DNA binding"/>
    <property type="evidence" value="ECO:0007669"/>
    <property type="project" value="TreeGrafter"/>
</dbReference>
<feature type="domain" description="Timeless N-terminal" evidence="7">
    <location>
        <begin position="36"/>
        <end position="117"/>
    </location>
</feature>
<evidence type="ECO:0000256" key="5">
    <source>
        <dbReference type="SAM" id="Coils"/>
    </source>
</evidence>
<keyword evidence="9" id="KW-1185">Reference proteome</keyword>
<proteinExistence type="predicted"/>
<dbReference type="InterPro" id="IPR044998">
    <property type="entry name" value="Timeless"/>
</dbReference>
<dbReference type="OrthoDB" id="310853at2759"/>
<keyword evidence="5" id="KW-0175">Coiled coil</keyword>